<dbReference type="PANTHER" id="PTHR43416">
    <property type="entry name" value="DIHYDROLIPOYLLYSINE-RESIDUE SUCCINYLTRANSFERASE COMPONENT OF 2-OXOGLUTARATE DEHYDROGENASE COMPLEX, MITOCHONDRIAL-RELATED"/>
    <property type="match status" value="1"/>
</dbReference>
<evidence type="ECO:0000256" key="3">
    <source>
        <dbReference type="ARBA" id="ARBA00007317"/>
    </source>
</evidence>
<evidence type="ECO:0000256" key="5">
    <source>
        <dbReference type="ARBA" id="ARBA00019511"/>
    </source>
</evidence>
<evidence type="ECO:0000256" key="1">
    <source>
        <dbReference type="ARBA" id="ARBA00004052"/>
    </source>
</evidence>
<feature type="compositionally biased region" description="Pro residues" evidence="12">
    <location>
        <begin position="189"/>
        <end position="199"/>
    </location>
</feature>
<name>A0A5B9PA08_9BACT</name>
<dbReference type="Gene3D" id="4.10.320.10">
    <property type="entry name" value="E3-binding domain"/>
    <property type="match status" value="1"/>
</dbReference>
<comment type="function">
    <text evidence="1 11">E2 component of the 2-oxoglutarate dehydrogenase (OGDH) complex which catalyzes the second step in the conversion of 2-oxoglutarate to succinyl-CoA and CO(2).</text>
</comment>
<evidence type="ECO:0000256" key="7">
    <source>
        <dbReference type="ARBA" id="ARBA00022679"/>
    </source>
</evidence>
<dbReference type="Gene3D" id="2.40.50.100">
    <property type="match status" value="1"/>
</dbReference>
<evidence type="ECO:0000313" key="15">
    <source>
        <dbReference type="EMBL" id="QEG21782.1"/>
    </source>
</evidence>
<comment type="pathway">
    <text evidence="2 11">Amino-acid degradation; L-lysine degradation via saccharopine pathway; glutaryl-CoA from L-lysine: step 6/6.</text>
</comment>
<dbReference type="PROSITE" id="PS50968">
    <property type="entry name" value="BIOTINYL_LIPOYL"/>
    <property type="match status" value="1"/>
</dbReference>
<evidence type="ECO:0000256" key="6">
    <source>
        <dbReference type="ARBA" id="ARBA00022532"/>
    </source>
</evidence>
<dbReference type="KEGG" id="mff:MFFC18_16410"/>
<dbReference type="EC" id="2.3.1.61" evidence="4 11"/>
<dbReference type="InterPro" id="IPR036625">
    <property type="entry name" value="E3-bd_dom_sf"/>
</dbReference>
<feature type="domain" description="Peripheral subunit-binding (PSBD)" evidence="14">
    <location>
        <begin position="117"/>
        <end position="154"/>
    </location>
</feature>
<dbReference type="STRING" id="980251.GCA_001642875_03242"/>
<comment type="catalytic activity">
    <reaction evidence="10 11">
        <text>N(6)-[(R)-dihydrolipoyl]-L-lysyl-[protein] + succinyl-CoA = N(6)-[(R)-S(8)-succinyldihydrolipoyl]-L-lysyl-[protein] + CoA</text>
        <dbReference type="Rhea" id="RHEA:15213"/>
        <dbReference type="Rhea" id="RHEA-COMP:10475"/>
        <dbReference type="Rhea" id="RHEA-COMP:20092"/>
        <dbReference type="ChEBI" id="CHEBI:57287"/>
        <dbReference type="ChEBI" id="CHEBI:57292"/>
        <dbReference type="ChEBI" id="CHEBI:83100"/>
        <dbReference type="ChEBI" id="CHEBI:83120"/>
        <dbReference type="EC" id="2.3.1.61"/>
    </reaction>
</comment>
<dbReference type="NCBIfam" id="TIGR01347">
    <property type="entry name" value="sucB"/>
    <property type="match status" value="1"/>
</dbReference>
<feature type="region of interest" description="Disordered" evidence="12">
    <location>
        <begin position="157"/>
        <end position="225"/>
    </location>
</feature>
<dbReference type="SUPFAM" id="SSF47005">
    <property type="entry name" value="Peripheral subunit-binding domain of 2-oxo acid dehydrogenase complex"/>
    <property type="match status" value="1"/>
</dbReference>
<feature type="domain" description="Lipoyl-binding" evidence="13">
    <location>
        <begin position="1"/>
        <end position="76"/>
    </location>
</feature>
<evidence type="ECO:0000313" key="16">
    <source>
        <dbReference type="Proteomes" id="UP000322214"/>
    </source>
</evidence>
<dbReference type="RefSeq" id="WP_075085461.1">
    <property type="nucleotide sequence ID" value="NZ_CP042912.1"/>
</dbReference>
<organism evidence="15 16">
    <name type="scientific">Mariniblastus fucicola</name>
    <dbReference type="NCBI Taxonomy" id="980251"/>
    <lineage>
        <taxon>Bacteria</taxon>
        <taxon>Pseudomonadati</taxon>
        <taxon>Planctomycetota</taxon>
        <taxon>Planctomycetia</taxon>
        <taxon>Pirellulales</taxon>
        <taxon>Pirellulaceae</taxon>
        <taxon>Mariniblastus</taxon>
    </lineage>
</organism>
<dbReference type="EMBL" id="CP042912">
    <property type="protein sequence ID" value="QEG21782.1"/>
    <property type="molecule type" value="Genomic_DNA"/>
</dbReference>
<dbReference type="GO" id="GO:0004149">
    <property type="term" value="F:dihydrolipoyllysine-residue succinyltransferase activity"/>
    <property type="evidence" value="ECO:0007669"/>
    <property type="project" value="UniProtKB-UniRule"/>
</dbReference>
<dbReference type="NCBIfam" id="NF004309">
    <property type="entry name" value="PRK05704.1"/>
    <property type="match status" value="1"/>
</dbReference>
<dbReference type="InterPro" id="IPR000089">
    <property type="entry name" value="Biotin_lipoyl"/>
</dbReference>
<evidence type="ECO:0000256" key="4">
    <source>
        <dbReference type="ARBA" id="ARBA00012945"/>
    </source>
</evidence>
<evidence type="ECO:0000256" key="10">
    <source>
        <dbReference type="ARBA" id="ARBA00052761"/>
    </source>
</evidence>
<dbReference type="FunFam" id="3.30.559.10:FF:000007">
    <property type="entry name" value="Dihydrolipoamide acetyltransferase component of pyruvate dehydrogenase complex"/>
    <property type="match status" value="1"/>
</dbReference>
<comment type="cofactor">
    <cofactor evidence="11">
        <name>(R)-lipoate</name>
        <dbReference type="ChEBI" id="CHEBI:83088"/>
    </cofactor>
    <text evidence="11">Binds 1 lipoyl cofactor covalently.</text>
</comment>
<evidence type="ECO:0000256" key="8">
    <source>
        <dbReference type="ARBA" id="ARBA00022823"/>
    </source>
</evidence>
<evidence type="ECO:0000256" key="2">
    <source>
        <dbReference type="ARBA" id="ARBA00005145"/>
    </source>
</evidence>
<comment type="similarity">
    <text evidence="3 11">Belongs to the 2-oxoacid dehydrogenase family.</text>
</comment>
<dbReference type="GO" id="GO:0005829">
    <property type="term" value="C:cytosol"/>
    <property type="evidence" value="ECO:0007669"/>
    <property type="project" value="TreeGrafter"/>
</dbReference>
<dbReference type="PROSITE" id="PS00189">
    <property type="entry name" value="LIPOYL"/>
    <property type="match status" value="1"/>
</dbReference>
<dbReference type="InterPro" id="IPR011053">
    <property type="entry name" value="Single_hybrid_motif"/>
</dbReference>
<dbReference type="InterPro" id="IPR003016">
    <property type="entry name" value="2-oxoA_DH_lipoyl-BS"/>
</dbReference>
<dbReference type="SUPFAM" id="SSF51230">
    <property type="entry name" value="Single hybrid motif"/>
    <property type="match status" value="1"/>
</dbReference>
<dbReference type="Pfam" id="PF00364">
    <property type="entry name" value="Biotin_lipoyl"/>
    <property type="match status" value="1"/>
</dbReference>
<dbReference type="Proteomes" id="UP000322214">
    <property type="component" value="Chromosome"/>
</dbReference>
<dbReference type="InterPro" id="IPR050537">
    <property type="entry name" value="2-oxoacid_dehydrogenase"/>
</dbReference>
<keyword evidence="6 11" id="KW-0816">Tricarboxylic acid cycle</keyword>
<evidence type="ECO:0000259" key="14">
    <source>
        <dbReference type="PROSITE" id="PS51826"/>
    </source>
</evidence>
<keyword evidence="7 11" id="KW-0808">Transferase</keyword>
<dbReference type="GO" id="GO:0045252">
    <property type="term" value="C:oxoglutarate dehydrogenase complex"/>
    <property type="evidence" value="ECO:0007669"/>
    <property type="project" value="UniProtKB-UniRule"/>
</dbReference>
<keyword evidence="9 11" id="KW-0012">Acyltransferase</keyword>
<evidence type="ECO:0000256" key="11">
    <source>
        <dbReference type="RuleBase" id="RU361138"/>
    </source>
</evidence>
<dbReference type="OrthoDB" id="9805770at2"/>
<reference evidence="15 16" key="1">
    <citation type="submission" date="2019-08" db="EMBL/GenBank/DDBJ databases">
        <title>Deep-cultivation of Planctomycetes and their phenomic and genomic characterization uncovers novel biology.</title>
        <authorList>
            <person name="Wiegand S."/>
            <person name="Jogler M."/>
            <person name="Boedeker C."/>
            <person name="Pinto D."/>
            <person name="Vollmers J."/>
            <person name="Rivas-Marin E."/>
            <person name="Kohn T."/>
            <person name="Peeters S.H."/>
            <person name="Heuer A."/>
            <person name="Rast P."/>
            <person name="Oberbeckmann S."/>
            <person name="Bunk B."/>
            <person name="Jeske O."/>
            <person name="Meyerdierks A."/>
            <person name="Storesund J.E."/>
            <person name="Kallscheuer N."/>
            <person name="Luecker S."/>
            <person name="Lage O.M."/>
            <person name="Pohl T."/>
            <person name="Merkel B.J."/>
            <person name="Hornburger P."/>
            <person name="Mueller R.-W."/>
            <person name="Bruemmer F."/>
            <person name="Labrenz M."/>
            <person name="Spormann A.M."/>
            <person name="Op den Camp H."/>
            <person name="Overmann J."/>
            <person name="Amann R."/>
            <person name="Jetten M.S.M."/>
            <person name="Mascher T."/>
            <person name="Medema M.H."/>
            <person name="Devos D.P."/>
            <person name="Kaster A.-K."/>
            <person name="Ovreas L."/>
            <person name="Rohde M."/>
            <person name="Galperin M.Y."/>
            <person name="Jogler C."/>
        </authorList>
    </citation>
    <scope>NUCLEOTIDE SEQUENCE [LARGE SCALE GENOMIC DNA]</scope>
    <source>
        <strain evidence="15 16">FC18</strain>
    </source>
</reference>
<protein>
    <recommendedName>
        <fullName evidence="5 11">Dihydrolipoyllysine-residue succinyltransferase component of 2-oxoglutarate dehydrogenase complex</fullName>
        <ecNumber evidence="4 11">2.3.1.61</ecNumber>
    </recommendedName>
    <alternativeName>
        <fullName evidence="11">2-oxoglutarate dehydrogenase complex component E2</fullName>
    </alternativeName>
</protein>
<keyword evidence="8 11" id="KW-0450">Lipoyl</keyword>
<dbReference type="AlphaFoldDB" id="A0A5B9PA08"/>
<dbReference type="InterPro" id="IPR001078">
    <property type="entry name" value="2-oxoacid_DH_actylTfrase"/>
</dbReference>
<evidence type="ECO:0000256" key="12">
    <source>
        <dbReference type="SAM" id="MobiDB-lite"/>
    </source>
</evidence>
<dbReference type="InterPro" id="IPR004167">
    <property type="entry name" value="PSBD"/>
</dbReference>
<dbReference type="CDD" id="cd06849">
    <property type="entry name" value="lipoyl_domain"/>
    <property type="match status" value="1"/>
</dbReference>
<dbReference type="SUPFAM" id="SSF52777">
    <property type="entry name" value="CoA-dependent acyltransferases"/>
    <property type="match status" value="1"/>
</dbReference>
<sequence>MAEIKVPEFGDSIQEVQVFQWLKKPGEWVERDEDIVELESEKASQALPAPVSGVLQSVSVAEGEIAQVGDLLCVIDESASKDGAAAGQSSAAAAAGGSTESTAVVDAPPADGESASWIMPAAQVMLSEYKISADAIQPSGPGGRLLKEDVLKYVEANGLRPGGSPPAEAKPQTSAPAPALPPLTTTPASAPPAPAPPSAPAQSLSAQTEEWNDSMGPREDTSKPMSMIRRTIAKRLVEAQQTAALLTTFNEVDMKPVMDLRSKYKEAFQKKHGVKLGFMSFFAKAVVEGLRRFPAINSEIQGNNIISKNYHDIGIAIGGGKGLVVPVLRNAERMSFADIERQIGTYAGLAADNKIKPADIEGGTFTISNGGVYGSLLSTPIVNPPQSGILGLHSIQDRAVVVNKEIVIRPMMYIALTYDHRIVDGKEAVTFLRTIKEVLEEPARLFLEV</sequence>
<dbReference type="Pfam" id="PF02817">
    <property type="entry name" value="E3_binding"/>
    <property type="match status" value="1"/>
</dbReference>
<accession>A0A5B9PA08</accession>
<dbReference type="UniPathway" id="UPA00868">
    <property type="reaction ID" value="UER00840"/>
</dbReference>
<feature type="compositionally biased region" description="Low complexity" evidence="12">
    <location>
        <begin position="171"/>
        <end position="188"/>
    </location>
</feature>
<evidence type="ECO:0000259" key="13">
    <source>
        <dbReference type="PROSITE" id="PS50968"/>
    </source>
</evidence>
<proteinExistence type="inferred from homology"/>
<gene>
    <name evidence="15" type="primary">sucB</name>
    <name evidence="15" type="ORF">MFFC18_16410</name>
</gene>
<dbReference type="PROSITE" id="PS51826">
    <property type="entry name" value="PSBD"/>
    <property type="match status" value="1"/>
</dbReference>
<dbReference type="GO" id="GO:0006099">
    <property type="term" value="P:tricarboxylic acid cycle"/>
    <property type="evidence" value="ECO:0007669"/>
    <property type="project" value="UniProtKB-UniRule"/>
</dbReference>
<evidence type="ECO:0000256" key="9">
    <source>
        <dbReference type="ARBA" id="ARBA00023315"/>
    </source>
</evidence>
<dbReference type="Gene3D" id="3.30.559.10">
    <property type="entry name" value="Chloramphenicol acetyltransferase-like domain"/>
    <property type="match status" value="1"/>
</dbReference>
<keyword evidence="16" id="KW-1185">Reference proteome</keyword>
<dbReference type="GO" id="GO:0033512">
    <property type="term" value="P:L-lysine catabolic process to acetyl-CoA via saccharopine"/>
    <property type="evidence" value="ECO:0007669"/>
    <property type="project" value="UniProtKB-UniRule"/>
</dbReference>
<dbReference type="PANTHER" id="PTHR43416:SF5">
    <property type="entry name" value="DIHYDROLIPOYLLYSINE-RESIDUE SUCCINYLTRANSFERASE COMPONENT OF 2-OXOGLUTARATE DEHYDROGENASE COMPLEX, MITOCHONDRIAL"/>
    <property type="match status" value="1"/>
</dbReference>
<dbReference type="InterPro" id="IPR006255">
    <property type="entry name" value="SucB"/>
</dbReference>
<dbReference type="InterPro" id="IPR023213">
    <property type="entry name" value="CAT-like_dom_sf"/>
</dbReference>
<dbReference type="Pfam" id="PF00198">
    <property type="entry name" value="2-oxoacid_dh"/>
    <property type="match status" value="1"/>
</dbReference>